<evidence type="ECO:0000256" key="4">
    <source>
        <dbReference type="ARBA" id="ARBA00022729"/>
    </source>
</evidence>
<gene>
    <name evidence="10" type="ORF">HHI36_019124</name>
</gene>
<sequence>MVCANVVSLKTISAVLLLATGLVESGHAKHRQETRRWVDKSVFCYECNSEYDPRCGDPFDNYTIGIVNCSLKRIPQHIEDPPTLCRKTIQIVSGKVRIIRACGYITSDRDDQECARKSGTHEVTVKYCSCTGTLCNRGSAERVPWNQVIFIAVGLLGILMYKL</sequence>
<dbReference type="Proteomes" id="UP001516400">
    <property type="component" value="Unassembled WGS sequence"/>
</dbReference>
<reference evidence="10 11" key="1">
    <citation type="journal article" date="2021" name="BMC Biol.">
        <title>Horizontally acquired antibacterial genes associated with adaptive radiation of ladybird beetles.</title>
        <authorList>
            <person name="Li H.S."/>
            <person name="Tang X.F."/>
            <person name="Huang Y.H."/>
            <person name="Xu Z.Y."/>
            <person name="Chen M.L."/>
            <person name="Du X.Y."/>
            <person name="Qiu B.Y."/>
            <person name="Chen P.T."/>
            <person name="Zhang W."/>
            <person name="Slipinski A."/>
            <person name="Escalona H.E."/>
            <person name="Waterhouse R.M."/>
            <person name="Zwick A."/>
            <person name="Pang H."/>
        </authorList>
    </citation>
    <scope>NUCLEOTIDE SEQUENCE [LARGE SCALE GENOMIC DNA]</scope>
    <source>
        <strain evidence="10">SYSU2018</strain>
    </source>
</reference>
<proteinExistence type="predicted"/>
<comment type="caution">
    <text evidence="10">The sequence shown here is derived from an EMBL/GenBank/DDBJ whole genome shotgun (WGS) entry which is preliminary data.</text>
</comment>
<evidence type="ECO:0000256" key="7">
    <source>
        <dbReference type="ARBA" id="ARBA00023180"/>
    </source>
</evidence>
<keyword evidence="8" id="KW-0449">Lipoprotein</keyword>
<keyword evidence="6" id="KW-0472">Membrane</keyword>
<dbReference type="AlphaFoldDB" id="A0ABD2P229"/>
<keyword evidence="7" id="KW-0325">Glycoprotein</keyword>
<dbReference type="Pfam" id="PF17064">
    <property type="entry name" value="QVR"/>
    <property type="match status" value="1"/>
</dbReference>
<keyword evidence="11" id="KW-1185">Reference proteome</keyword>
<evidence type="ECO:0000313" key="10">
    <source>
        <dbReference type="EMBL" id="KAL3284995.1"/>
    </source>
</evidence>
<dbReference type="InterPro" id="IPR050975">
    <property type="entry name" value="Sleep_regulator"/>
</dbReference>
<feature type="signal peptide" evidence="9">
    <location>
        <begin position="1"/>
        <end position="28"/>
    </location>
</feature>
<dbReference type="PANTHER" id="PTHR33562:SF17">
    <property type="entry name" value="PROTEIN QUIVER"/>
    <property type="match status" value="1"/>
</dbReference>
<protein>
    <recommendedName>
        <fullName evidence="12">Protein sleepless</fullName>
    </recommendedName>
</protein>
<keyword evidence="5" id="KW-1133">Transmembrane helix</keyword>
<keyword evidence="3" id="KW-0812">Transmembrane</keyword>
<evidence type="ECO:0000256" key="1">
    <source>
        <dbReference type="ARBA" id="ARBA00004589"/>
    </source>
</evidence>
<evidence type="ECO:0000256" key="3">
    <source>
        <dbReference type="ARBA" id="ARBA00022692"/>
    </source>
</evidence>
<comment type="subcellular location">
    <subcellularLocation>
        <location evidence="1">Membrane</location>
        <topology evidence="1">Lipid-anchor</topology>
        <topology evidence="1">GPI-anchor</topology>
    </subcellularLocation>
</comment>
<evidence type="ECO:0000256" key="5">
    <source>
        <dbReference type="ARBA" id="ARBA00022989"/>
    </source>
</evidence>
<dbReference type="GO" id="GO:0098552">
    <property type="term" value="C:side of membrane"/>
    <property type="evidence" value="ECO:0007669"/>
    <property type="project" value="UniProtKB-KW"/>
</dbReference>
<evidence type="ECO:0008006" key="12">
    <source>
        <dbReference type="Google" id="ProtNLM"/>
    </source>
</evidence>
<feature type="chain" id="PRO_5044868119" description="Protein sleepless" evidence="9">
    <location>
        <begin position="29"/>
        <end position="163"/>
    </location>
</feature>
<dbReference type="SUPFAM" id="SSF57302">
    <property type="entry name" value="Snake toxin-like"/>
    <property type="match status" value="1"/>
</dbReference>
<accession>A0ABD2P229</accession>
<evidence type="ECO:0000313" key="11">
    <source>
        <dbReference type="Proteomes" id="UP001516400"/>
    </source>
</evidence>
<dbReference type="PANTHER" id="PTHR33562">
    <property type="entry name" value="ATILLA, ISOFORM B-RELATED-RELATED"/>
    <property type="match status" value="1"/>
</dbReference>
<keyword evidence="4 9" id="KW-0732">Signal</keyword>
<keyword evidence="2" id="KW-0336">GPI-anchor</keyword>
<evidence type="ECO:0000256" key="2">
    <source>
        <dbReference type="ARBA" id="ARBA00022622"/>
    </source>
</evidence>
<evidence type="ECO:0000256" key="6">
    <source>
        <dbReference type="ARBA" id="ARBA00023136"/>
    </source>
</evidence>
<evidence type="ECO:0000256" key="8">
    <source>
        <dbReference type="ARBA" id="ARBA00023288"/>
    </source>
</evidence>
<evidence type="ECO:0000256" key="9">
    <source>
        <dbReference type="SAM" id="SignalP"/>
    </source>
</evidence>
<organism evidence="10 11">
    <name type="scientific">Cryptolaemus montrouzieri</name>
    <dbReference type="NCBI Taxonomy" id="559131"/>
    <lineage>
        <taxon>Eukaryota</taxon>
        <taxon>Metazoa</taxon>
        <taxon>Ecdysozoa</taxon>
        <taxon>Arthropoda</taxon>
        <taxon>Hexapoda</taxon>
        <taxon>Insecta</taxon>
        <taxon>Pterygota</taxon>
        <taxon>Neoptera</taxon>
        <taxon>Endopterygota</taxon>
        <taxon>Coleoptera</taxon>
        <taxon>Polyphaga</taxon>
        <taxon>Cucujiformia</taxon>
        <taxon>Coccinelloidea</taxon>
        <taxon>Coccinellidae</taxon>
        <taxon>Scymninae</taxon>
        <taxon>Scymnini</taxon>
        <taxon>Cryptolaemus</taxon>
    </lineage>
</organism>
<dbReference type="InterPro" id="IPR045860">
    <property type="entry name" value="Snake_toxin-like_sf"/>
</dbReference>
<dbReference type="InterPro" id="IPR031424">
    <property type="entry name" value="QVR-like"/>
</dbReference>
<name>A0ABD2P229_9CUCU</name>
<dbReference type="EMBL" id="JABFTP020000165">
    <property type="protein sequence ID" value="KAL3284995.1"/>
    <property type="molecule type" value="Genomic_DNA"/>
</dbReference>